<evidence type="ECO:0000256" key="1">
    <source>
        <dbReference type="SAM" id="Phobius"/>
    </source>
</evidence>
<protein>
    <recommendedName>
        <fullName evidence="4">Right handed beta helix domain-containing protein</fullName>
    </recommendedName>
</protein>
<dbReference type="VEuPathDB" id="TrichDB:TVAG_079180"/>
<dbReference type="SMR" id="A2GCA7"/>
<dbReference type="RefSeq" id="XP_001298142.1">
    <property type="nucleotide sequence ID" value="XM_001298141.1"/>
</dbReference>
<evidence type="ECO:0000313" key="3">
    <source>
        <dbReference type="Proteomes" id="UP000001542"/>
    </source>
</evidence>
<dbReference type="PANTHER" id="PTHR11319">
    <property type="entry name" value="G PROTEIN-COUPLED RECEPTOR-RELATED"/>
    <property type="match status" value="1"/>
</dbReference>
<organism evidence="2 3">
    <name type="scientific">Trichomonas vaginalis (strain ATCC PRA-98 / G3)</name>
    <dbReference type="NCBI Taxonomy" id="412133"/>
    <lineage>
        <taxon>Eukaryota</taxon>
        <taxon>Metamonada</taxon>
        <taxon>Parabasalia</taxon>
        <taxon>Trichomonadida</taxon>
        <taxon>Trichomonadidae</taxon>
        <taxon>Trichomonas</taxon>
    </lineage>
</organism>
<feature type="transmembrane region" description="Helical" evidence="1">
    <location>
        <begin position="502"/>
        <end position="524"/>
    </location>
</feature>
<reference evidence="2" key="2">
    <citation type="journal article" date="2007" name="Science">
        <title>Draft genome sequence of the sexually transmitted pathogen Trichomonas vaginalis.</title>
        <authorList>
            <person name="Carlton J.M."/>
            <person name="Hirt R.P."/>
            <person name="Silva J.C."/>
            <person name="Delcher A.L."/>
            <person name="Schatz M."/>
            <person name="Zhao Q."/>
            <person name="Wortman J.R."/>
            <person name="Bidwell S.L."/>
            <person name="Alsmark U.C.M."/>
            <person name="Besteiro S."/>
            <person name="Sicheritz-Ponten T."/>
            <person name="Noel C.J."/>
            <person name="Dacks J.B."/>
            <person name="Foster P.G."/>
            <person name="Simillion C."/>
            <person name="Van de Peer Y."/>
            <person name="Miranda-Saavedra D."/>
            <person name="Barton G.J."/>
            <person name="Westrop G.D."/>
            <person name="Mueller S."/>
            <person name="Dessi D."/>
            <person name="Fiori P.L."/>
            <person name="Ren Q."/>
            <person name="Paulsen I."/>
            <person name="Zhang H."/>
            <person name="Bastida-Corcuera F.D."/>
            <person name="Simoes-Barbosa A."/>
            <person name="Brown M.T."/>
            <person name="Hayes R.D."/>
            <person name="Mukherjee M."/>
            <person name="Okumura C.Y."/>
            <person name="Schneider R."/>
            <person name="Smith A.J."/>
            <person name="Vanacova S."/>
            <person name="Villalvazo M."/>
            <person name="Haas B.J."/>
            <person name="Pertea M."/>
            <person name="Feldblyum T.V."/>
            <person name="Utterback T.R."/>
            <person name="Shu C.L."/>
            <person name="Osoegawa K."/>
            <person name="de Jong P.J."/>
            <person name="Hrdy I."/>
            <person name="Horvathova L."/>
            <person name="Zubacova Z."/>
            <person name="Dolezal P."/>
            <person name="Malik S.B."/>
            <person name="Logsdon J.M. Jr."/>
            <person name="Henze K."/>
            <person name="Gupta A."/>
            <person name="Wang C.C."/>
            <person name="Dunne R.L."/>
            <person name="Upcroft J.A."/>
            <person name="Upcroft P."/>
            <person name="White O."/>
            <person name="Salzberg S.L."/>
            <person name="Tang P."/>
            <person name="Chiu C.-H."/>
            <person name="Lee Y.-S."/>
            <person name="Embley T.M."/>
            <person name="Coombs G.H."/>
            <person name="Mottram J.C."/>
            <person name="Tachezy J."/>
            <person name="Fraser-Liggett C.M."/>
            <person name="Johnson P.J."/>
        </authorList>
    </citation>
    <scope>NUCLEOTIDE SEQUENCE [LARGE SCALE GENOMIC DNA]</scope>
    <source>
        <strain evidence="2">G3</strain>
    </source>
</reference>
<dbReference type="KEGG" id="tva:4742850"/>
<dbReference type="PANTHER" id="PTHR11319:SF35">
    <property type="entry name" value="OUTER MEMBRANE PROTEIN PMPC-RELATED"/>
    <property type="match status" value="1"/>
</dbReference>
<gene>
    <name evidence="2" type="ORF">TVAG_079180</name>
</gene>
<dbReference type="InterPro" id="IPR011050">
    <property type="entry name" value="Pectin_lyase_fold/virulence"/>
</dbReference>
<keyword evidence="1" id="KW-0472">Membrane</keyword>
<keyword evidence="1" id="KW-0812">Transmembrane</keyword>
<reference evidence="2" key="1">
    <citation type="submission" date="2006-10" db="EMBL/GenBank/DDBJ databases">
        <authorList>
            <person name="Amadeo P."/>
            <person name="Zhao Q."/>
            <person name="Wortman J."/>
            <person name="Fraser-Liggett C."/>
            <person name="Carlton J."/>
        </authorList>
    </citation>
    <scope>NUCLEOTIDE SEQUENCE</scope>
    <source>
        <strain evidence="2">G3</strain>
    </source>
</reference>
<dbReference type="VEuPathDB" id="TrichDB:TVAGG3_0890810"/>
<proteinExistence type="predicted"/>
<evidence type="ECO:0008006" key="4">
    <source>
        <dbReference type="Google" id="ProtNLM"/>
    </source>
</evidence>
<dbReference type="AlphaFoldDB" id="A2GCA7"/>
<accession>A2GCA7</accession>
<name>A2GCA7_TRIV3</name>
<keyword evidence="3" id="KW-1185">Reference proteome</keyword>
<dbReference type="EMBL" id="DS115028">
    <property type="protein sequence ID" value="EAX85212.1"/>
    <property type="molecule type" value="Genomic_DNA"/>
</dbReference>
<dbReference type="InParanoid" id="A2GCA7"/>
<dbReference type="SUPFAM" id="SSF51126">
    <property type="entry name" value="Pectin lyase-like"/>
    <property type="match status" value="1"/>
</dbReference>
<keyword evidence="1" id="KW-1133">Transmembrane helix</keyword>
<evidence type="ECO:0000313" key="2">
    <source>
        <dbReference type="EMBL" id="EAX85212.1"/>
    </source>
</evidence>
<dbReference type="Proteomes" id="UP000001542">
    <property type="component" value="Unassembled WGS sequence"/>
</dbReference>
<sequence length="539" mass="59469">MFFILSCLAQSNLIKVATNGSATEYCSQDVICSYDNAFKQVKKSDTLFFVDNYLTMEDSHKILDFYATHALPMKFIGSNTVFVGNESEIYLINTTQVVEIRDVTFRAVNLKIDSTSSSVTFVNVNLIRTNFNLFDENPIINALESSVVLENVTLFKINGSLINIVGNSLSISRTAFKEVYNIQPFITSFKSSLKLTKIDYDGIDFSNTFIDQRFSSIHLSNMKFSNTVFNDTIIKSSDASALIKKIYLSNVTALNPTIFFMGLNLQILTFSRSNFTNVIPKLNRSRLIDLNSASINIENIRYESNSFSFGEFKNCNGVISNSVFQENNLSGTHSLVNISSSSITVKSDEFTSNRGKYGTAISFHGSSATIKNCNFSHNFAKKNGGSVSSINTHLTVTDTYFINNTAVNGGAVYIKGSEKTEISTTKFDRNVANYGYDIFAKGNGTISLDIALPDDNLLVTDDVKVEKPIEIIESEIETSSTQNFDGKLLGDIIDDNPAKDNAAAVIGSLSILMIAGCAVAAFISRKYGRSRLLKLGKYK</sequence>